<name>A0A7K7GBI5_ERIRU</name>
<dbReference type="Proteomes" id="UP000529965">
    <property type="component" value="Unassembled WGS sequence"/>
</dbReference>
<accession>A0A7K7GBI5</accession>
<evidence type="ECO:0000313" key="2">
    <source>
        <dbReference type="Proteomes" id="UP000529965"/>
    </source>
</evidence>
<keyword evidence="2" id="KW-1185">Reference proteome</keyword>
<sequence length="85" mass="9716">YNLHECAEKRINPFWEIKELSKYCVCPTETNHTFWAAPEHLFWICGSTAYTNLLRDWAGSCTIGIIKPTLFLLPKDSGSKLGILL</sequence>
<gene>
    <name evidence="1" type="primary">Erv31_1</name>
    <name evidence="1" type="ORF">ERIRUB_R15414</name>
</gene>
<feature type="non-terminal residue" evidence="1">
    <location>
        <position position="1"/>
    </location>
</feature>
<dbReference type="AlphaFoldDB" id="A0A7K7GBI5"/>
<protein>
    <submittedName>
        <fullName evidence="1">ENR1 protein</fullName>
    </submittedName>
</protein>
<organism evidence="1 2">
    <name type="scientific">Erithacus rubecula</name>
    <name type="common">European robin</name>
    <dbReference type="NCBI Taxonomy" id="37610"/>
    <lineage>
        <taxon>Eukaryota</taxon>
        <taxon>Metazoa</taxon>
        <taxon>Chordata</taxon>
        <taxon>Craniata</taxon>
        <taxon>Vertebrata</taxon>
        <taxon>Euteleostomi</taxon>
        <taxon>Archelosauria</taxon>
        <taxon>Archosauria</taxon>
        <taxon>Dinosauria</taxon>
        <taxon>Saurischia</taxon>
        <taxon>Theropoda</taxon>
        <taxon>Coelurosauria</taxon>
        <taxon>Aves</taxon>
        <taxon>Neognathae</taxon>
        <taxon>Neoaves</taxon>
        <taxon>Telluraves</taxon>
        <taxon>Australaves</taxon>
        <taxon>Passeriformes</taxon>
        <taxon>Turdidae</taxon>
        <taxon>Erithacus</taxon>
    </lineage>
</organism>
<feature type="non-terminal residue" evidence="1">
    <location>
        <position position="85"/>
    </location>
</feature>
<comment type="caution">
    <text evidence="1">The sequence shown here is derived from an EMBL/GenBank/DDBJ whole genome shotgun (WGS) entry which is preliminary data.</text>
</comment>
<reference evidence="1 2" key="1">
    <citation type="submission" date="2019-09" db="EMBL/GenBank/DDBJ databases">
        <title>Bird 10,000 Genomes (B10K) Project - Family phase.</title>
        <authorList>
            <person name="Zhang G."/>
        </authorList>
    </citation>
    <scope>NUCLEOTIDE SEQUENCE [LARGE SCALE GENOMIC DNA]</scope>
    <source>
        <strain evidence="1">OUT-0015</strain>
        <tissue evidence="1">Blood</tissue>
    </source>
</reference>
<proteinExistence type="predicted"/>
<dbReference type="EMBL" id="VZSK01000549">
    <property type="protein sequence ID" value="NWY66910.1"/>
    <property type="molecule type" value="Genomic_DNA"/>
</dbReference>
<evidence type="ECO:0000313" key="1">
    <source>
        <dbReference type="EMBL" id="NWY66910.1"/>
    </source>
</evidence>